<keyword evidence="2" id="KW-1185">Reference proteome</keyword>
<evidence type="ECO:0000313" key="2">
    <source>
        <dbReference type="Proteomes" id="UP001221757"/>
    </source>
</evidence>
<dbReference type="Proteomes" id="UP001221757">
    <property type="component" value="Unassembled WGS sequence"/>
</dbReference>
<proteinExistence type="predicted"/>
<dbReference type="AlphaFoldDB" id="A0AAD7BT82"/>
<sequence>MGRYEVLHLFDTPNLPNFGAEFDNLYPESLVSRELACGSLSLIQRIGNGGLPILFSDAEWLEWGRYIRSSPQSSQALLQELRQFDPPWDVFEEWDTHLWPNEFHDVVKWLKAGHWAFLAVVKESLTTTQASPDPQLDLIGRWQGYLAESIDRSERKYSDDELKERWHESIEQVGSAWQS</sequence>
<dbReference type="EMBL" id="JARKIE010000522">
    <property type="protein sequence ID" value="KAJ7630142.1"/>
    <property type="molecule type" value="Genomic_DNA"/>
</dbReference>
<evidence type="ECO:0000313" key="1">
    <source>
        <dbReference type="EMBL" id="KAJ7630142.1"/>
    </source>
</evidence>
<protein>
    <submittedName>
        <fullName evidence="1">Uncharacterized protein</fullName>
    </submittedName>
</protein>
<organism evidence="1 2">
    <name type="scientific">Mycena rosella</name>
    <name type="common">Pink bonnet</name>
    <name type="synonym">Agaricus rosellus</name>
    <dbReference type="NCBI Taxonomy" id="1033263"/>
    <lineage>
        <taxon>Eukaryota</taxon>
        <taxon>Fungi</taxon>
        <taxon>Dikarya</taxon>
        <taxon>Basidiomycota</taxon>
        <taxon>Agaricomycotina</taxon>
        <taxon>Agaricomycetes</taxon>
        <taxon>Agaricomycetidae</taxon>
        <taxon>Agaricales</taxon>
        <taxon>Marasmiineae</taxon>
        <taxon>Mycenaceae</taxon>
        <taxon>Mycena</taxon>
    </lineage>
</organism>
<accession>A0AAD7BT82</accession>
<name>A0AAD7BT82_MYCRO</name>
<reference evidence="1" key="1">
    <citation type="submission" date="2023-03" db="EMBL/GenBank/DDBJ databases">
        <title>Massive genome expansion in bonnet fungi (Mycena s.s.) driven by repeated elements and novel gene families across ecological guilds.</title>
        <authorList>
            <consortium name="Lawrence Berkeley National Laboratory"/>
            <person name="Harder C.B."/>
            <person name="Miyauchi S."/>
            <person name="Viragh M."/>
            <person name="Kuo A."/>
            <person name="Thoen E."/>
            <person name="Andreopoulos B."/>
            <person name="Lu D."/>
            <person name="Skrede I."/>
            <person name="Drula E."/>
            <person name="Henrissat B."/>
            <person name="Morin E."/>
            <person name="Kohler A."/>
            <person name="Barry K."/>
            <person name="LaButti K."/>
            <person name="Morin E."/>
            <person name="Salamov A."/>
            <person name="Lipzen A."/>
            <person name="Mereny Z."/>
            <person name="Hegedus B."/>
            <person name="Baldrian P."/>
            <person name="Stursova M."/>
            <person name="Weitz H."/>
            <person name="Taylor A."/>
            <person name="Grigoriev I.V."/>
            <person name="Nagy L.G."/>
            <person name="Martin F."/>
            <person name="Kauserud H."/>
        </authorList>
    </citation>
    <scope>NUCLEOTIDE SEQUENCE</scope>
    <source>
        <strain evidence="1">CBHHK067</strain>
    </source>
</reference>
<gene>
    <name evidence="1" type="ORF">B0H17DRAFT_1150342</name>
</gene>
<comment type="caution">
    <text evidence="1">The sequence shown here is derived from an EMBL/GenBank/DDBJ whole genome shotgun (WGS) entry which is preliminary data.</text>
</comment>